<feature type="binding site" evidence="1">
    <location>
        <position position="348"/>
    </location>
    <ligand>
        <name>Mg(2+)</name>
        <dbReference type="ChEBI" id="CHEBI:18420"/>
        <label>1</label>
    </ligand>
</feature>
<proteinExistence type="predicted"/>
<evidence type="ECO:0000313" key="9">
    <source>
        <dbReference type="Proteomes" id="UP000324907"/>
    </source>
</evidence>
<keyword evidence="1" id="KW-0460">Magnesium</keyword>
<comment type="caution">
    <text evidence="4">The sequence shown here is derived from an EMBL/GenBank/DDBJ whole genome shotgun (WGS) entry which is preliminary data.</text>
</comment>
<organism evidence="4 10">
    <name type="scientific">Cafeteria roenbergensis</name>
    <name type="common">Marine flagellate</name>
    <dbReference type="NCBI Taxonomy" id="33653"/>
    <lineage>
        <taxon>Eukaryota</taxon>
        <taxon>Sar</taxon>
        <taxon>Stramenopiles</taxon>
        <taxon>Bigyra</taxon>
        <taxon>Opalozoa</taxon>
        <taxon>Bicosoecida</taxon>
        <taxon>Cafeteriaceae</taxon>
        <taxon>Cafeteria</taxon>
    </lineage>
</organism>
<dbReference type="Proteomes" id="UP000325113">
    <property type="component" value="Unassembled WGS sequence"/>
</dbReference>
<dbReference type="InterPro" id="IPR036705">
    <property type="entry name" value="Ribosyl_crysJ1_sf"/>
</dbReference>
<dbReference type="OMA" id="NCSRANF"/>
<dbReference type="PANTHER" id="PTHR16222:SF17">
    <property type="entry name" value="SELENOPROTEIN J"/>
    <property type="match status" value="1"/>
</dbReference>
<evidence type="ECO:0000313" key="10">
    <source>
        <dbReference type="Proteomes" id="UP000325113"/>
    </source>
</evidence>
<evidence type="ECO:0000313" key="3">
    <source>
        <dbReference type="EMBL" id="KAA0155993.1"/>
    </source>
</evidence>
<dbReference type="AlphaFoldDB" id="A0A5A8DDS2"/>
<gene>
    <name evidence="6" type="ORF">FNF27_00278</name>
    <name evidence="5" type="ORF">FNF28_00434</name>
    <name evidence="3" type="ORF">FNF29_01412</name>
    <name evidence="4" type="ORF">FNF31_02773</name>
</gene>
<protein>
    <recommendedName>
        <fullName evidence="11">ADP-ribosylglycohydrolase</fullName>
    </recommendedName>
</protein>
<dbReference type="SUPFAM" id="SSF101478">
    <property type="entry name" value="ADP-ribosylglycohydrolase"/>
    <property type="match status" value="1"/>
</dbReference>
<name>A0A5A8DDS2_CAFRO</name>
<evidence type="ECO:0000313" key="8">
    <source>
        <dbReference type="Proteomes" id="UP000323011"/>
    </source>
</evidence>
<evidence type="ECO:0000313" key="7">
    <source>
        <dbReference type="Proteomes" id="UP000322899"/>
    </source>
</evidence>
<dbReference type="OrthoDB" id="547734at2759"/>
<evidence type="ECO:0000256" key="1">
    <source>
        <dbReference type="PIRSR" id="PIRSR605502-1"/>
    </source>
</evidence>
<dbReference type="Proteomes" id="UP000324907">
    <property type="component" value="Unassembled WGS sequence"/>
</dbReference>
<dbReference type="GO" id="GO:0046872">
    <property type="term" value="F:metal ion binding"/>
    <property type="evidence" value="ECO:0007669"/>
    <property type="project" value="UniProtKB-KW"/>
</dbReference>
<accession>A0A5A8DDS2</accession>
<dbReference type="Proteomes" id="UP000322899">
    <property type="component" value="Unassembled WGS sequence"/>
</dbReference>
<evidence type="ECO:0000313" key="4">
    <source>
        <dbReference type="EMBL" id="KAA0163612.1"/>
    </source>
</evidence>
<keyword evidence="8" id="KW-1185">Reference proteome</keyword>
<dbReference type="EMBL" id="VLTO01000001">
    <property type="protein sequence ID" value="KAA0178429.1"/>
    <property type="molecule type" value="Genomic_DNA"/>
</dbReference>
<dbReference type="Proteomes" id="UP000323011">
    <property type="component" value="Unassembled WGS sequence"/>
</dbReference>
<evidence type="ECO:0000313" key="6">
    <source>
        <dbReference type="EMBL" id="KAA0178429.1"/>
    </source>
</evidence>
<dbReference type="Pfam" id="PF03747">
    <property type="entry name" value="ADP_ribosyl_GH"/>
    <property type="match status" value="1"/>
</dbReference>
<sequence length="399" mass="42067">MAAASSTVLADRIRGCLVGSLVADAAGMPIHWIYGEAALRSALEGIEATPEFRPVSANPFYRLPTGRQSGYGDQAIVLLRHCRELALASRQRPGDSAPPLARLAYAAAVSAHFGPGTEYDPTATTEYHVDGSPSGRTRRYEADKVSKWPIDGPWMHHCIKDFNAAVARGEEWPQGSKDDKQADAAAKVAAVVCLHAGHIARARAAGSARAADEALQVAVDEATRTTQDDDLVVSSARLVSRVILECLLGAPPARAIEVAIAHMRDAARAGRLATDEACAAAAALAVSPTMLARPHQEVVDELGNTCKLMNSMQTPLHAAAAASPDKAAMDCFVEAIRATMVARGCNCSRLCIAGAVLGASLGTSAVPEDWTARTREAEDIRRSADAIAEFAATQLEERA</sequence>
<reference evidence="7 8" key="1">
    <citation type="submission" date="2019-07" db="EMBL/GenBank/DDBJ databases">
        <title>Genomes of Cafeteria roenbergensis.</title>
        <authorList>
            <person name="Fischer M.G."/>
            <person name="Hackl T."/>
            <person name="Roman M."/>
        </authorList>
    </citation>
    <scope>NUCLEOTIDE SEQUENCE [LARGE SCALE GENOMIC DNA]</scope>
    <source>
        <strain evidence="3 8">BVI</strain>
        <strain evidence="4 10">Cflag</strain>
        <strain evidence="6 7">E4-10P</strain>
        <strain evidence="5 9">RCC970-E3</strain>
    </source>
</reference>
<comment type="cofactor">
    <cofactor evidence="1">
        <name>Mg(2+)</name>
        <dbReference type="ChEBI" id="CHEBI:18420"/>
    </cofactor>
    <text evidence="1">Binds 2 magnesium ions per subunit.</text>
</comment>
<dbReference type="InterPro" id="IPR050792">
    <property type="entry name" value="ADP-ribosylglycohydrolase"/>
</dbReference>
<dbReference type="PANTHER" id="PTHR16222">
    <property type="entry name" value="ADP-RIBOSYLGLYCOHYDROLASE"/>
    <property type="match status" value="1"/>
</dbReference>
<dbReference type="InterPro" id="IPR005502">
    <property type="entry name" value="Ribosyl_crysJ1"/>
</dbReference>
<dbReference type="EMBL" id="VLTM01000021">
    <property type="protein sequence ID" value="KAA0163612.1"/>
    <property type="molecule type" value="Genomic_DNA"/>
</dbReference>
<evidence type="ECO:0008006" key="11">
    <source>
        <dbReference type="Google" id="ProtNLM"/>
    </source>
</evidence>
<keyword evidence="1" id="KW-0479">Metal-binding</keyword>
<dbReference type="EMBL" id="VLTN01000005">
    <property type="protein sequence ID" value="KAA0155993.1"/>
    <property type="molecule type" value="Genomic_DNA"/>
</dbReference>
<evidence type="ECO:0000313" key="5">
    <source>
        <dbReference type="EMBL" id="KAA0171798.1"/>
    </source>
</evidence>
<evidence type="ECO:0000256" key="2">
    <source>
        <dbReference type="SAM" id="MobiDB-lite"/>
    </source>
</evidence>
<dbReference type="EMBL" id="VLTL01000004">
    <property type="protein sequence ID" value="KAA0171798.1"/>
    <property type="molecule type" value="Genomic_DNA"/>
</dbReference>
<dbReference type="Gene3D" id="1.10.4080.10">
    <property type="entry name" value="ADP-ribosylation/Crystallin J1"/>
    <property type="match status" value="1"/>
</dbReference>
<feature type="region of interest" description="Disordered" evidence="2">
    <location>
        <begin position="117"/>
        <end position="136"/>
    </location>
</feature>